<protein>
    <submittedName>
        <fullName evidence="1">Uncharacterized protein</fullName>
    </submittedName>
</protein>
<dbReference type="Proteomes" id="UP001626536">
    <property type="component" value="Chromosome"/>
</dbReference>
<evidence type="ECO:0000313" key="2">
    <source>
        <dbReference type="Proteomes" id="UP001626536"/>
    </source>
</evidence>
<dbReference type="EMBL" id="CP136862">
    <property type="protein sequence ID" value="WOJ90989.1"/>
    <property type="molecule type" value="Genomic_DNA"/>
</dbReference>
<evidence type="ECO:0000313" key="1">
    <source>
        <dbReference type="EMBL" id="WOJ90989.1"/>
    </source>
</evidence>
<reference evidence="1 2" key="1">
    <citation type="submission" date="2023-10" db="EMBL/GenBank/DDBJ databases">
        <title>Novel methanotroph of the genus Methylocapsa from a subarctic wetland.</title>
        <authorList>
            <person name="Belova S.E."/>
            <person name="Oshkin I.Y."/>
            <person name="Miroshnikov K."/>
            <person name="Dedysh S.N."/>
        </authorList>
    </citation>
    <scope>NUCLEOTIDE SEQUENCE [LARGE SCALE GENOMIC DNA]</scope>
    <source>
        <strain evidence="1 2">RX1</strain>
    </source>
</reference>
<gene>
    <name evidence="1" type="ORF">RZS28_06810</name>
</gene>
<dbReference type="RefSeq" id="WP_407340578.1">
    <property type="nucleotide sequence ID" value="NZ_CP136862.1"/>
</dbReference>
<sequence>MSTAEVIIQVRYNPKGECIFCGEAPEGVSAQDWHNHLSNHLAIHALSGGRAAFYTTFEDLAKFKAMEGAKYEAI</sequence>
<organism evidence="1 2">
    <name type="scientific">Methylocapsa polymorpha</name>
    <dbReference type="NCBI Taxonomy" id="3080828"/>
    <lineage>
        <taxon>Bacteria</taxon>
        <taxon>Pseudomonadati</taxon>
        <taxon>Pseudomonadota</taxon>
        <taxon>Alphaproteobacteria</taxon>
        <taxon>Hyphomicrobiales</taxon>
        <taxon>Beijerinckiaceae</taxon>
        <taxon>Methylocapsa</taxon>
    </lineage>
</organism>
<proteinExistence type="predicted"/>
<name>A0ABZ0HWQ8_9HYPH</name>
<accession>A0ABZ0HWQ8</accession>
<keyword evidence="2" id="KW-1185">Reference proteome</keyword>